<comment type="pathway">
    <text evidence="1">Cofactor biosynthesis; adenosylcobalamin biosynthesis.</text>
</comment>
<evidence type="ECO:0000259" key="4">
    <source>
        <dbReference type="Pfam" id="PF02570"/>
    </source>
</evidence>
<evidence type="ECO:0000256" key="1">
    <source>
        <dbReference type="ARBA" id="ARBA00004953"/>
    </source>
</evidence>
<keyword evidence="6" id="KW-1185">Reference proteome</keyword>
<dbReference type="GO" id="GO:0016993">
    <property type="term" value="F:precorrin-8X methylmutase activity"/>
    <property type="evidence" value="ECO:0007669"/>
    <property type="project" value="UniProtKB-EC"/>
</dbReference>
<dbReference type="Pfam" id="PF02570">
    <property type="entry name" value="CbiC"/>
    <property type="match status" value="1"/>
</dbReference>
<gene>
    <name evidence="5" type="ORF">ACFQZ8_29840</name>
</gene>
<proteinExistence type="predicted"/>
<dbReference type="Gene3D" id="3.40.50.10230">
    <property type="entry name" value="Cobalamin biosynthesis CobH/CbiC, precorrin-8X methylmutase"/>
    <property type="match status" value="1"/>
</dbReference>
<organism evidence="5 6">
    <name type="scientific">Micromonospora azadirachtae</name>
    <dbReference type="NCBI Taxonomy" id="1970735"/>
    <lineage>
        <taxon>Bacteria</taxon>
        <taxon>Bacillati</taxon>
        <taxon>Actinomycetota</taxon>
        <taxon>Actinomycetes</taxon>
        <taxon>Micromonosporales</taxon>
        <taxon>Micromonosporaceae</taxon>
        <taxon>Micromonospora</taxon>
    </lineage>
</organism>
<accession>A0ABW3ACC4</accession>
<dbReference type="Proteomes" id="UP001597053">
    <property type="component" value="Unassembled WGS sequence"/>
</dbReference>
<keyword evidence="3 5" id="KW-0413">Isomerase</keyword>
<dbReference type="InterPro" id="IPR003722">
    <property type="entry name" value="Cbl_synth_CobH/CbiC"/>
</dbReference>
<protein>
    <submittedName>
        <fullName evidence="5">Precorrin-8X methylmutase</fullName>
        <ecNumber evidence="5">5.4.99.61</ecNumber>
    </submittedName>
</protein>
<name>A0ABW3ACC4_9ACTN</name>
<dbReference type="EMBL" id="JBHTHM010002523">
    <property type="protein sequence ID" value="MFD0788134.1"/>
    <property type="molecule type" value="Genomic_DNA"/>
</dbReference>
<evidence type="ECO:0000313" key="5">
    <source>
        <dbReference type="EMBL" id="MFD0788134.1"/>
    </source>
</evidence>
<evidence type="ECO:0000256" key="2">
    <source>
        <dbReference type="ARBA" id="ARBA00022573"/>
    </source>
</evidence>
<feature type="domain" description="Cobalamin biosynthesis precorrin-8X methylmutase CobH/CbiC" evidence="4">
    <location>
        <begin position="8"/>
        <end position="59"/>
    </location>
</feature>
<feature type="non-terminal residue" evidence="5">
    <location>
        <position position="59"/>
    </location>
</feature>
<sequence>MSRVVHPIEQLQYQILRERVDLSGLPPLSRAVTERVVHASADLDYVTDLVCDEAALAAG</sequence>
<reference evidence="6" key="1">
    <citation type="journal article" date="2019" name="Int. J. Syst. Evol. Microbiol.">
        <title>The Global Catalogue of Microorganisms (GCM) 10K type strain sequencing project: providing services to taxonomists for standard genome sequencing and annotation.</title>
        <authorList>
            <consortium name="The Broad Institute Genomics Platform"/>
            <consortium name="The Broad Institute Genome Sequencing Center for Infectious Disease"/>
            <person name="Wu L."/>
            <person name="Ma J."/>
        </authorList>
    </citation>
    <scope>NUCLEOTIDE SEQUENCE [LARGE SCALE GENOMIC DNA]</scope>
    <source>
        <strain evidence="6">JCM 32148</strain>
    </source>
</reference>
<dbReference type="EC" id="5.4.99.61" evidence="5"/>
<comment type="caution">
    <text evidence="5">The sequence shown here is derived from an EMBL/GenBank/DDBJ whole genome shotgun (WGS) entry which is preliminary data.</text>
</comment>
<dbReference type="SUPFAM" id="SSF63965">
    <property type="entry name" value="Precorrin-8X methylmutase CbiC/CobH"/>
    <property type="match status" value="1"/>
</dbReference>
<dbReference type="InterPro" id="IPR036588">
    <property type="entry name" value="CobH/CbiC_sf"/>
</dbReference>
<evidence type="ECO:0000313" key="6">
    <source>
        <dbReference type="Proteomes" id="UP001597053"/>
    </source>
</evidence>
<keyword evidence="2" id="KW-0169">Cobalamin biosynthesis</keyword>
<evidence type="ECO:0000256" key="3">
    <source>
        <dbReference type="ARBA" id="ARBA00023235"/>
    </source>
</evidence>